<sequence length="127" mass="14488">MSPAKYRQKEVIVSFMEVDFKSEESKPVFLGYQLVSGDAVERGSVPKLSIGETVRVCDIEFKEKKTEPSPRYTEANLIKKLEENGIGRPSTYAHITQTLFDRGYVTREQRKIEATELGLQVYDIIIP</sequence>
<reference evidence="5" key="1">
    <citation type="journal article" date="2014" name="Front. Microbiol.">
        <title>High frequency of phylogenetically diverse reductive dehalogenase-homologous genes in deep subseafloor sedimentary metagenomes.</title>
        <authorList>
            <person name="Kawai M."/>
            <person name="Futagami T."/>
            <person name="Toyoda A."/>
            <person name="Takaki Y."/>
            <person name="Nishi S."/>
            <person name="Hori S."/>
            <person name="Arai W."/>
            <person name="Tsubouchi T."/>
            <person name="Morono Y."/>
            <person name="Uchiyama I."/>
            <person name="Ito T."/>
            <person name="Fujiyama A."/>
            <person name="Inagaki F."/>
            <person name="Takami H."/>
        </authorList>
    </citation>
    <scope>NUCLEOTIDE SEQUENCE</scope>
    <source>
        <strain evidence="5">Expedition CK06-06</strain>
    </source>
</reference>
<dbReference type="Pfam" id="PF01131">
    <property type="entry name" value="Topoisom_bac"/>
    <property type="match status" value="1"/>
</dbReference>
<evidence type="ECO:0000256" key="3">
    <source>
        <dbReference type="ARBA" id="ARBA00023235"/>
    </source>
</evidence>
<evidence type="ECO:0000259" key="4">
    <source>
        <dbReference type="PROSITE" id="PS52039"/>
    </source>
</evidence>
<keyword evidence="2" id="KW-0238">DNA-binding</keyword>
<comment type="caution">
    <text evidence="5">The sequence shown here is derived from an EMBL/GenBank/DDBJ whole genome shotgun (WGS) entry which is preliminary data.</text>
</comment>
<dbReference type="PANTHER" id="PTHR42785:SF1">
    <property type="entry name" value="DNA TOPOISOMERASE"/>
    <property type="match status" value="1"/>
</dbReference>
<dbReference type="GO" id="GO:0006265">
    <property type="term" value="P:DNA topological change"/>
    <property type="evidence" value="ECO:0007669"/>
    <property type="project" value="InterPro"/>
</dbReference>
<feature type="non-terminal residue" evidence="5">
    <location>
        <position position="127"/>
    </location>
</feature>
<dbReference type="Gene3D" id="1.10.460.10">
    <property type="entry name" value="Topoisomerase I, domain 2"/>
    <property type="match status" value="1"/>
</dbReference>
<dbReference type="PANTHER" id="PTHR42785">
    <property type="entry name" value="DNA TOPOISOMERASE, TYPE IA, CORE"/>
    <property type="match status" value="1"/>
</dbReference>
<gene>
    <name evidence="5" type="ORF">S12H4_42556</name>
</gene>
<dbReference type="InterPro" id="IPR000380">
    <property type="entry name" value="Topo_IA"/>
</dbReference>
<name>X1VVX2_9ZZZZ</name>
<dbReference type="PROSITE" id="PS52039">
    <property type="entry name" value="TOPO_IA_2"/>
    <property type="match status" value="1"/>
</dbReference>
<keyword evidence="3" id="KW-0413">Isomerase</keyword>
<dbReference type="GO" id="GO:0003917">
    <property type="term" value="F:DNA topoisomerase type I (single strand cut, ATP-independent) activity"/>
    <property type="evidence" value="ECO:0007669"/>
    <property type="project" value="InterPro"/>
</dbReference>
<dbReference type="GO" id="GO:0003677">
    <property type="term" value="F:DNA binding"/>
    <property type="evidence" value="ECO:0007669"/>
    <property type="project" value="UniProtKB-KW"/>
</dbReference>
<dbReference type="SUPFAM" id="SSF56712">
    <property type="entry name" value="Prokaryotic type I DNA topoisomerase"/>
    <property type="match status" value="1"/>
</dbReference>
<dbReference type="AlphaFoldDB" id="X1VVX2"/>
<evidence type="ECO:0000313" key="5">
    <source>
        <dbReference type="EMBL" id="GAJ14965.1"/>
    </source>
</evidence>
<dbReference type="SMART" id="SM00437">
    <property type="entry name" value="TOP1Ac"/>
    <property type="match status" value="1"/>
</dbReference>
<dbReference type="InterPro" id="IPR003602">
    <property type="entry name" value="Topo_IA_DNA-bd_dom"/>
</dbReference>
<accession>X1VVX2</accession>
<protein>
    <recommendedName>
        <fullName evidence="4">Topo IA-type catalytic domain-containing protein</fullName>
    </recommendedName>
</protein>
<organism evidence="5">
    <name type="scientific">marine sediment metagenome</name>
    <dbReference type="NCBI Taxonomy" id="412755"/>
    <lineage>
        <taxon>unclassified sequences</taxon>
        <taxon>metagenomes</taxon>
        <taxon>ecological metagenomes</taxon>
    </lineage>
</organism>
<evidence type="ECO:0000256" key="2">
    <source>
        <dbReference type="ARBA" id="ARBA00023125"/>
    </source>
</evidence>
<evidence type="ECO:0000256" key="1">
    <source>
        <dbReference type="ARBA" id="ARBA00023029"/>
    </source>
</evidence>
<dbReference type="InterPro" id="IPR023405">
    <property type="entry name" value="Topo_IA_core_domain"/>
</dbReference>
<dbReference type="EMBL" id="BARW01026056">
    <property type="protein sequence ID" value="GAJ14965.1"/>
    <property type="molecule type" value="Genomic_DNA"/>
</dbReference>
<dbReference type="InterPro" id="IPR013497">
    <property type="entry name" value="Topo_IA_cen"/>
</dbReference>
<dbReference type="InterPro" id="IPR013824">
    <property type="entry name" value="Topo_IA_cen_sub1"/>
</dbReference>
<feature type="domain" description="Topo IA-type catalytic" evidence="4">
    <location>
        <begin position="1"/>
        <end position="127"/>
    </location>
</feature>
<proteinExistence type="predicted"/>
<keyword evidence="1" id="KW-0799">Topoisomerase</keyword>